<dbReference type="EMBL" id="BA000002">
    <property type="protein sequence ID" value="BAA79325.1"/>
    <property type="molecule type" value="Genomic_DNA"/>
</dbReference>
<gene>
    <name evidence="1" type="ordered locus">APE_0370</name>
</gene>
<reference evidence="1 2" key="1">
    <citation type="journal article" date="1999" name="DNA Res.">
        <title>Complete genome sequence of an aerobic hyper-thermophilic crenarchaeon, Aeropyrum pernix K1.</title>
        <authorList>
            <person name="Kawarabayasi Y."/>
            <person name="Hino Y."/>
            <person name="Horikawa H."/>
            <person name="Yamazaki S."/>
            <person name="Haikawa Y."/>
            <person name="Jin-no K."/>
            <person name="Takahashi M."/>
            <person name="Sekine M."/>
            <person name="Baba S."/>
            <person name="Ankai A."/>
            <person name="Kosugi H."/>
            <person name="Hosoyama A."/>
            <person name="Fukui S."/>
            <person name="Nagai Y."/>
            <person name="Nishijima K."/>
            <person name="Nakazawa H."/>
            <person name="Takamiya M."/>
            <person name="Masuda S."/>
            <person name="Funahashi T."/>
            <person name="Tanaka T."/>
            <person name="Kudoh Y."/>
            <person name="Yamazaki J."/>
            <person name="Kushida N."/>
            <person name="Oguchi A."/>
            <person name="Aoki K."/>
            <person name="Kubota K."/>
            <person name="Nakamura Y."/>
            <person name="Nomura N."/>
            <person name="Sako Y."/>
            <person name="Kikuchi H."/>
        </authorList>
    </citation>
    <scope>NUCLEOTIDE SEQUENCE [LARGE SCALE GENOMIC DNA]</scope>
    <source>
        <strain evidence="2">ATCC 700893 / DSM 11879 / JCM 9820 / NBRC 100138 / K1</strain>
    </source>
</reference>
<dbReference type="GeneID" id="1444580"/>
<dbReference type="InterPro" id="IPR036465">
    <property type="entry name" value="vWFA_dom_sf"/>
</dbReference>
<evidence type="ECO:0000313" key="1">
    <source>
        <dbReference type="EMBL" id="BAA79325.1"/>
    </source>
</evidence>
<protein>
    <recommendedName>
        <fullName evidence="3">VWFA domain-containing protein</fullName>
    </recommendedName>
</protein>
<dbReference type="Pfam" id="PF05762">
    <property type="entry name" value="VWA_CoxE"/>
    <property type="match status" value="1"/>
</dbReference>
<dbReference type="eggNOG" id="arCOG06080">
    <property type="taxonomic scope" value="Archaea"/>
</dbReference>
<sequence length="659" mass="72391">MSRGLRLEEIASGLPAAAEALRRQGHRLGTSELVDIIRLARSYADLEGRDFLAEDELEMVVDAVVKHRRLSHAIVEELRRASSSSRFRERVERLESEIMAGLQAMGAKPGWRVSKKKVSRRGREAIAAYMMLRSVGAIQGRPGRERVADAQSLRSLAYTLARQGVESLREAYLSKPSRGGRERRLMEAESGLAPRLAELDEKGLVELGWASMRKGNARLLKDVGVELARRARTGSLSRVRDAYKIMRRAGALDRETLSLMIASDPSLASAPEADANTIARAVGIAGHERGGEILAKRLREAGPGEAETLVSKVPPEALWAVKSHSLDGWKGELVDAASKAAASLRSALRYMEGGGEGWRELGYSMALEAISRASRIGEAASMGGLSRGAVFGMAETAIAILELESSRPSDPERVYSILSRLSLPAAVKVLRSLYSKASVEEREVLVRSMERLLYKYSVRHGLRLLPKTVLSQRRSPRVDVRRSIYQSIRSGRPSIVYRERLRAGRLSLALDVSSSMIDYSSWAIAVASLFLSNISRLVIFSHASTILEGPLSRREVARSLLSVEFRGYTDISTALEKAAHPGVKKIVAVSDLQQTVDSQPLQLVVRSLHRSGYRIAFITPPSARPEDVEAAREAGARVVTAWTPRQAALGVLRHILRRP</sequence>
<evidence type="ECO:0008006" key="3">
    <source>
        <dbReference type="Google" id="ProtNLM"/>
    </source>
</evidence>
<name>Q9YF71_AERPE</name>
<dbReference type="EnsemblBacteria" id="BAA79325">
    <property type="protein sequence ID" value="BAA79325"/>
    <property type="gene ID" value="APE_0370"/>
</dbReference>
<dbReference type="STRING" id="272557.APE_0370"/>
<accession>Q9YF71</accession>
<dbReference type="PIR" id="A72729">
    <property type="entry name" value="A72729"/>
</dbReference>
<dbReference type="RefSeq" id="WP_010865697.1">
    <property type="nucleotide sequence ID" value="NC_000854.2"/>
</dbReference>
<dbReference type="InterPro" id="IPR008912">
    <property type="entry name" value="Uncharacterised_CoxE"/>
</dbReference>
<dbReference type="KEGG" id="ape:APE_0370"/>
<dbReference type="CDD" id="cd00198">
    <property type="entry name" value="vWFA"/>
    <property type="match status" value="1"/>
</dbReference>
<dbReference type="AlphaFoldDB" id="Q9YF71"/>
<organism evidence="1 2">
    <name type="scientific">Aeropyrum pernix (strain ATCC 700893 / DSM 11879 / JCM 9820 / NBRC 100138 / K1)</name>
    <dbReference type="NCBI Taxonomy" id="272557"/>
    <lineage>
        <taxon>Archaea</taxon>
        <taxon>Thermoproteota</taxon>
        <taxon>Thermoprotei</taxon>
        <taxon>Desulfurococcales</taxon>
        <taxon>Desulfurococcaceae</taxon>
        <taxon>Aeropyrum</taxon>
    </lineage>
</organism>
<dbReference type="SUPFAM" id="SSF53300">
    <property type="entry name" value="vWA-like"/>
    <property type="match status" value="1"/>
</dbReference>
<keyword evidence="2" id="KW-1185">Reference proteome</keyword>
<proteinExistence type="predicted"/>
<evidence type="ECO:0000313" key="2">
    <source>
        <dbReference type="Proteomes" id="UP000002518"/>
    </source>
</evidence>
<dbReference type="Proteomes" id="UP000002518">
    <property type="component" value="Chromosome"/>
</dbReference>